<sequence>MGCNRDKYTMGCGFYAWPYTYHEQAGRGKEYSQQLVSDY</sequence>
<keyword evidence="2" id="KW-1185">Reference proteome</keyword>
<reference evidence="1 2" key="1">
    <citation type="submission" date="2019-05" db="EMBL/GenBank/DDBJ databases">
        <title>Another draft genome of Portunus trituberculatus and its Hox gene families provides insights of decapod evolution.</title>
        <authorList>
            <person name="Jeong J.-H."/>
            <person name="Song I."/>
            <person name="Kim S."/>
            <person name="Choi T."/>
            <person name="Kim D."/>
            <person name="Ryu S."/>
            <person name="Kim W."/>
        </authorList>
    </citation>
    <scope>NUCLEOTIDE SEQUENCE [LARGE SCALE GENOMIC DNA]</scope>
    <source>
        <tissue evidence="1">Muscle</tissue>
    </source>
</reference>
<organism evidence="1 2">
    <name type="scientific">Portunus trituberculatus</name>
    <name type="common">Swimming crab</name>
    <name type="synonym">Neptunus trituberculatus</name>
    <dbReference type="NCBI Taxonomy" id="210409"/>
    <lineage>
        <taxon>Eukaryota</taxon>
        <taxon>Metazoa</taxon>
        <taxon>Ecdysozoa</taxon>
        <taxon>Arthropoda</taxon>
        <taxon>Crustacea</taxon>
        <taxon>Multicrustacea</taxon>
        <taxon>Malacostraca</taxon>
        <taxon>Eumalacostraca</taxon>
        <taxon>Eucarida</taxon>
        <taxon>Decapoda</taxon>
        <taxon>Pleocyemata</taxon>
        <taxon>Brachyura</taxon>
        <taxon>Eubrachyura</taxon>
        <taxon>Portunoidea</taxon>
        <taxon>Portunidae</taxon>
        <taxon>Portuninae</taxon>
        <taxon>Portunus</taxon>
    </lineage>
</organism>
<name>A0A5B7I9E4_PORTR</name>
<comment type="caution">
    <text evidence="1">The sequence shown here is derived from an EMBL/GenBank/DDBJ whole genome shotgun (WGS) entry which is preliminary data.</text>
</comment>
<accession>A0A5B7I9E4</accession>
<gene>
    <name evidence="1" type="ORF">E2C01_071964</name>
</gene>
<dbReference type="Proteomes" id="UP000324222">
    <property type="component" value="Unassembled WGS sequence"/>
</dbReference>
<proteinExistence type="predicted"/>
<evidence type="ECO:0000313" key="1">
    <source>
        <dbReference type="EMBL" id="MPC77508.1"/>
    </source>
</evidence>
<dbReference type="AlphaFoldDB" id="A0A5B7I9E4"/>
<evidence type="ECO:0000313" key="2">
    <source>
        <dbReference type="Proteomes" id="UP000324222"/>
    </source>
</evidence>
<dbReference type="EMBL" id="VSRR010046020">
    <property type="protein sequence ID" value="MPC77508.1"/>
    <property type="molecule type" value="Genomic_DNA"/>
</dbReference>
<protein>
    <submittedName>
        <fullName evidence="1">Uncharacterized protein</fullName>
    </submittedName>
</protein>